<protein>
    <submittedName>
        <fullName evidence="2">Selenocysteine lyase/Cysteine desulfurase</fullName>
    </submittedName>
</protein>
<dbReference type="Pfam" id="PF00266">
    <property type="entry name" value="Aminotran_5"/>
    <property type="match status" value="1"/>
</dbReference>
<dbReference type="EMBL" id="FZOF01000043">
    <property type="protein sequence ID" value="SNT56983.1"/>
    <property type="molecule type" value="Genomic_DNA"/>
</dbReference>
<evidence type="ECO:0000259" key="1">
    <source>
        <dbReference type="Pfam" id="PF00266"/>
    </source>
</evidence>
<sequence length="351" mass="36195">MDITGEFALDAGISYLNTASSGIGPLRSVEALRTAVAAWSDGTDNWVRDERALDAARAAYARLTGVAADRVAVGSSVTTHVGMIAAALPAGAEVVLADGDFSSLVNPFASRADVTVRTVPLEGVADAVRPATDLVAVSAVQSADGRVADLAAVREAAARHGARVLVDATQAVGWLPLRADGLDYVVCGGYKWLLAPRGVSFLTVREGAEDGLSAQFAGWYAAEDPWGDCYGPVAHLARSARRFDVMPPLLPYLAGAASLALVEELGVDAIGAHDVALAERFRAGLLRLGHKPVPSGAAASAIVAVPGLGDAAERLAAAGIRVSARAGNLRAAFHLYNTEADVDRLLRVLAS</sequence>
<keyword evidence="2" id="KW-0456">Lyase</keyword>
<dbReference type="InterPro" id="IPR000192">
    <property type="entry name" value="Aminotrans_V_dom"/>
</dbReference>
<dbReference type="AlphaFoldDB" id="A0A239NRA2"/>
<dbReference type="OrthoDB" id="250246at2"/>
<dbReference type="RefSeq" id="WP_089229064.1">
    <property type="nucleotide sequence ID" value="NZ_FZOF01000043.1"/>
</dbReference>
<dbReference type="Gene3D" id="3.40.640.10">
    <property type="entry name" value="Type I PLP-dependent aspartate aminotransferase-like (Major domain)"/>
    <property type="match status" value="1"/>
</dbReference>
<proteinExistence type="predicted"/>
<accession>A0A239NRA2</accession>
<gene>
    <name evidence="2" type="ORF">SAMN05216252_14315</name>
</gene>
<name>A0A239NRA2_9ACTN</name>
<dbReference type="PANTHER" id="PTHR43586">
    <property type="entry name" value="CYSTEINE DESULFURASE"/>
    <property type="match status" value="1"/>
</dbReference>
<dbReference type="Proteomes" id="UP000198280">
    <property type="component" value="Unassembled WGS sequence"/>
</dbReference>
<dbReference type="InterPro" id="IPR015422">
    <property type="entry name" value="PyrdxlP-dep_Trfase_small"/>
</dbReference>
<reference evidence="2 3" key="1">
    <citation type="submission" date="2017-06" db="EMBL/GenBank/DDBJ databases">
        <authorList>
            <person name="Kim H.J."/>
            <person name="Triplett B.A."/>
        </authorList>
    </citation>
    <scope>NUCLEOTIDE SEQUENCE [LARGE SCALE GENOMIC DNA]</scope>
    <source>
        <strain evidence="2 3">CGMCC 4.1858</strain>
    </source>
</reference>
<dbReference type="GO" id="GO:0016829">
    <property type="term" value="F:lyase activity"/>
    <property type="evidence" value="ECO:0007669"/>
    <property type="project" value="UniProtKB-KW"/>
</dbReference>
<feature type="domain" description="Aminotransferase class V" evidence="1">
    <location>
        <begin position="51"/>
        <end position="345"/>
    </location>
</feature>
<dbReference type="SUPFAM" id="SSF53383">
    <property type="entry name" value="PLP-dependent transferases"/>
    <property type="match status" value="1"/>
</dbReference>
<evidence type="ECO:0000313" key="2">
    <source>
        <dbReference type="EMBL" id="SNT56983.1"/>
    </source>
</evidence>
<dbReference type="InterPro" id="IPR015421">
    <property type="entry name" value="PyrdxlP-dep_Trfase_major"/>
</dbReference>
<evidence type="ECO:0000313" key="3">
    <source>
        <dbReference type="Proteomes" id="UP000198280"/>
    </source>
</evidence>
<dbReference type="InterPro" id="IPR015424">
    <property type="entry name" value="PyrdxlP-dep_Trfase"/>
</dbReference>
<dbReference type="PANTHER" id="PTHR43586:SF21">
    <property type="entry name" value="PYRIDOXAL PHOSPHATE (PLP)-DEPENDENT ASPARTATE AMINOTRANSFERASE SUPERFAMILY"/>
    <property type="match status" value="1"/>
</dbReference>
<organism evidence="2 3">
    <name type="scientific">Actinacidiphila glaucinigra</name>
    <dbReference type="NCBI Taxonomy" id="235986"/>
    <lineage>
        <taxon>Bacteria</taxon>
        <taxon>Bacillati</taxon>
        <taxon>Actinomycetota</taxon>
        <taxon>Actinomycetes</taxon>
        <taxon>Kitasatosporales</taxon>
        <taxon>Streptomycetaceae</taxon>
        <taxon>Actinacidiphila</taxon>
    </lineage>
</organism>
<dbReference type="Gene3D" id="3.90.1150.10">
    <property type="entry name" value="Aspartate Aminotransferase, domain 1"/>
    <property type="match status" value="1"/>
</dbReference>
<keyword evidence="3" id="KW-1185">Reference proteome</keyword>